<proteinExistence type="predicted"/>
<dbReference type="InterPro" id="IPR011990">
    <property type="entry name" value="TPR-like_helical_dom_sf"/>
</dbReference>
<dbReference type="SUPFAM" id="SSF48452">
    <property type="entry name" value="TPR-like"/>
    <property type="match status" value="1"/>
</dbReference>
<keyword evidence="2 3" id="KW-0802">TPR repeat</keyword>
<dbReference type="PROSITE" id="PS50005">
    <property type="entry name" value="TPR"/>
    <property type="match status" value="1"/>
</dbReference>
<evidence type="ECO:0000256" key="2">
    <source>
        <dbReference type="ARBA" id="ARBA00022803"/>
    </source>
</evidence>
<evidence type="ECO:0000259" key="4">
    <source>
        <dbReference type="Pfam" id="PF05225"/>
    </source>
</evidence>
<evidence type="ECO:0000313" key="6">
    <source>
        <dbReference type="Proteomes" id="UP001290455"/>
    </source>
</evidence>
<gene>
    <name evidence="5" type="ORF">SM124_20775</name>
</gene>
<dbReference type="EMBL" id="JAXOFX010000020">
    <property type="protein sequence ID" value="MDZ5474142.1"/>
    <property type="molecule type" value="Genomic_DNA"/>
</dbReference>
<name>A0ABU5J472_9BACI</name>
<organism evidence="5 6">
    <name type="scientific">Robertmurraya mangrovi</name>
    <dbReference type="NCBI Taxonomy" id="3098077"/>
    <lineage>
        <taxon>Bacteria</taxon>
        <taxon>Bacillati</taxon>
        <taxon>Bacillota</taxon>
        <taxon>Bacilli</taxon>
        <taxon>Bacillales</taxon>
        <taxon>Bacillaceae</taxon>
        <taxon>Robertmurraya</taxon>
    </lineage>
</organism>
<dbReference type="Proteomes" id="UP001290455">
    <property type="component" value="Unassembled WGS sequence"/>
</dbReference>
<keyword evidence="6" id="KW-1185">Reference proteome</keyword>
<dbReference type="Gene3D" id="1.25.40.10">
    <property type="entry name" value="Tetratricopeptide repeat domain"/>
    <property type="match status" value="2"/>
</dbReference>
<feature type="domain" description="HTH psq-type" evidence="4">
    <location>
        <begin position="459"/>
        <end position="499"/>
    </location>
</feature>
<dbReference type="SMART" id="SM00028">
    <property type="entry name" value="TPR"/>
    <property type="match status" value="6"/>
</dbReference>
<accession>A0ABU5J472</accession>
<dbReference type="RefSeq" id="WP_322448435.1">
    <property type="nucleotide sequence ID" value="NZ_JAXOFX010000020.1"/>
</dbReference>
<dbReference type="InterPro" id="IPR019734">
    <property type="entry name" value="TPR_rpt"/>
</dbReference>
<evidence type="ECO:0000313" key="5">
    <source>
        <dbReference type="EMBL" id="MDZ5474142.1"/>
    </source>
</evidence>
<feature type="repeat" description="TPR" evidence="3">
    <location>
        <begin position="21"/>
        <end position="54"/>
    </location>
</feature>
<dbReference type="InterPro" id="IPR051012">
    <property type="entry name" value="CellSynth/LPSAsmb/PSIAsmb"/>
</dbReference>
<dbReference type="Pfam" id="PF05225">
    <property type="entry name" value="HTH_psq"/>
    <property type="match status" value="1"/>
</dbReference>
<comment type="caution">
    <text evidence="5">The sequence shown here is derived from an EMBL/GenBank/DDBJ whole genome shotgun (WGS) entry which is preliminary data.</text>
</comment>
<reference evidence="5 6" key="1">
    <citation type="submission" date="2023-11" db="EMBL/GenBank/DDBJ databases">
        <title>Bacillus jintuensis, isolated from a mudflat on the Beibu Gulf coast.</title>
        <authorList>
            <person name="Li M."/>
        </authorList>
    </citation>
    <scope>NUCLEOTIDE SEQUENCE [LARGE SCALE GENOMIC DNA]</scope>
    <source>
        <strain evidence="5 6">31A1R</strain>
    </source>
</reference>
<protein>
    <submittedName>
        <fullName evidence="5">Tetratricopeptide repeat protein</fullName>
    </submittedName>
</protein>
<dbReference type="InterPro" id="IPR007889">
    <property type="entry name" value="HTH_Psq"/>
</dbReference>
<keyword evidence="1" id="KW-0677">Repeat</keyword>
<evidence type="ECO:0000256" key="1">
    <source>
        <dbReference type="ARBA" id="ARBA00022737"/>
    </source>
</evidence>
<dbReference type="PANTHER" id="PTHR45586:SF1">
    <property type="entry name" value="LIPOPOLYSACCHARIDE ASSEMBLY PROTEIN B"/>
    <property type="match status" value="1"/>
</dbReference>
<sequence>MSKDSKALQKKGKLLTFIPTGEYYFSKGIKAYQRRDFHKSKTYLERALHLEPGEPMIVCQLAIVHTELGDYKESNRFLHLILEELDEHMVECHYFLANNYAHLGLFKDAYHHATQYMKLDEDGEFAEDTEDLLDLLTLEAEALEEDIYEQDDLITKQEEARELLESGHFPKAVKLLKSVIKEYPEYWSAYNNLALAYFYLGEVEKADGILNDVLNKNQGNLHALCNKLVFAHYLKDREKVQHLAEILKKIKPILVEHQFKLGATFALIGEYEQGYHWLKKLYKQGFDGDGPFYYWLSYSAYFTGREKMAEVSWKRVLEINPEKEGLEPWNDERSNLEGFEAHISTIHKKLESDYLEERLFGLFLTSVSKNKEDILESSFMQDISNKRSPLEDTYLSFIKEESQHLHQMSLQVAHETAKELYQFHQPIGTVEAGLYLMWFTVSVEFEQSNVKINNYTACAAAIEYVWRKLRNEKYSQQSIAAKYGISTSTMQKYVKLVNSHLQ</sequence>
<dbReference type="PANTHER" id="PTHR45586">
    <property type="entry name" value="TPR REPEAT-CONTAINING PROTEIN PA4667"/>
    <property type="match status" value="1"/>
</dbReference>
<dbReference type="Pfam" id="PF14559">
    <property type="entry name" value="TPR_19"/>
    <property type="match status" value="1"/>
</dbReference>
<evidence type="ECO:0000256" key="3">
    <source>
        <dbReference type="PROSITE-ProRule" id="PRU00339"/>
    </source>
</evidence>